<dbReference type="InterPro" id="IPR003034">
    <property type="entry name" value="SAP_dom"/>
</dbReference>
<evidence type="ECO:0000256" key="5">
    <source>
        <dbReference type="ARBA" id="ARBA00012483"/>
    </source>
</evidence>
<keyword evidence="9 17" id="KW-0227">DNA damage</keyword>
<dbReference type="GO" id="GO:0008270">
    <property type="term" value="F:zinc ion binding"/>
    <property type="evidence" value="ECO:0007669"/>
    <property type="project" value="UniProtKB-KW"/>
</dbReference>
<feature type="domain" description="RING-type" evidence="20">
    <location>
        <begin position="29"/>
        <end position="67"/>
    </location>
</feature>
<dbReference type="NCBIfam" id="TIGR00599">
    <property type="entry name" value="rad18"/>
    <property type="match status" value="1"/>
</dbReference>
<comment type="subunit">
    <text evidence="18">Interacts with E2 UBC2, forming a complex with ubiquitin ligase activity.</text>
</comment>
<evidence type="ECO:0000256" key="16">
    <source>
        <dbReference type="PROSITE-ProRule" id="PRU00175"/>
    </source>
</evidence>
<feature type="compositionally biased region" description="Low complexity" evidence="19">
    <location>
        <begin position="203"/>
        <end position="219"/>
    </location>
</feature>
<protein>
    <recommendedName>
        <fullName evidence="6 18">Postreplication repair E3 ubiquitin-protein ligase RAD18</fullName>
        <ecNumber evidence="5 18">2.3.2.27</ecNumber>
    </recommendedName>
    <alternativeName>
        <fullName evidence="18">RING-type E3 ubiquitin transferase RAD18</fullName>
    </alternativeName>
</protein>
<dbReference type="Pfam" id="PF02037">
    <property type="entry name" value="SAP"/>
    <property type="match status" value="1"/>
</dbReference>
<feature type="region of interest" description="Disordered" evidence="19">
    <location>
        <begin position="96"/>
        <end position="172"/>
    </location>
</feature>
<dbReference type="Gene3D" id="3.30.40.10">
    <property type="entry name" value="Zinc/RING finger domain, C3HC4 (zinc finger)"/>
    <property type="match status" value="1"/>
</dbReference>
<comment type="catalytic activity">
    <reaction evidence="1 18">
        <text>S-ubiquitinyl-[E2 ubiquitin-conjugating enzyme]-L-cysteine + [acceptor protein]-L-lysine = [E2 ubiquitin-conjugating enzyme]-L-cysteine + N(6)-ubiquitinyl-[acceptor protein]-L-lysine.</text>
        <dbReference type="EC" id="2.3.2.27"/>
    </reaction>
</comment>
<dbReference type="SMART" id="SM00184">
    <property type="entry name" value="RING"/>
    <property type="match status" value="1"/>
</dbReference>
<keyword evidence="12 18" id="KW-0862">Zinc</keyword>
<dbReference type="InterPro" id="IPR039577">
    <property type="entry name" value="Rad18"/>
</dbReference>
<dbReference type="InterPro" id="IPR004580">
    <property type="entry name" value="Rad18_fungi"/>
</dbReference>
<dbReference type="InterPro" id="IPR017907">
    <property type="entry name" value="Znf_RING_CS"/>
</dbReference>
<comment type="caution">
    <text evidence="23">The sequence shown here is derived from an EMBL/GenBank/DDBJ whole genome shotgun (WGS) entry which is preliminary data.</text>
</comment>
<dbReference type="Proteomes" id="UP001175261">
    <property type="component" value="Unassembled WGS sequence"/>
</dbReference>
<feature type="domain" description="UBZ4-type" evidence="22">
    <location>
        <begin position="174"/>
        <end position="201"/>
    </location>
</feature>
<evidence type="ECO:0000256" key="15">
    <source>
        <dbReference type="ARBA" id="ARBA00023242"/>
    </source>
</evidence>
<evidence type="ECO:0000256" key="4">
    <source>
        <dbReference type="ARBA" id="ARBA00009506"/>
    </source>
</evidence>
<comment type="pathway">
    <text evidence="3 18">Protein modification; protein ubiquitination.</text>
</comment>
<sequence>MTDTDVPDSTDWLSTPLNALAAVEASLRCQVCKDFYRTPMLTSCSHTFCSLCIRRALSNDGKCPLCRAGEQELKLRSNWSMEETVEAFMKARPDVLKEARRRETSPKRKANATDGLAREEDAPANKRVRTSARLSKSRAEARASQPVEEEEEIFEVPDDNEADETYTPENNDGLVPCPVCNNKMKEWQVFKHLESCTGPPSPNTNNNNTSSDPSTFSTPFRKPSTTTLDRLPAINYSMLKETALRRKLSELGISTTGTRALLEKRHKEWITLWNANCDAAKPKKRRELLKDLEVWEKTQGGGGGSAGRGGGVMVKDKEFDGRAWGTKHGDEFRELIESARRSRAQAAAGETKDKVDQEQQAEVEEPQDDGPRTDVIHEVPSSSFLDEDDEFERQTAEEMDMQVSLRDLAAVKRKRRGSNDWENIIPIG</sequence>
<dbReference type="GO" id="GO:0061630">
    <property type="term" value="F:ubiquitin protein ligase activity"/>
    <property type="evidence" value="ECO:0007669"/>
    <property type="project" value="UniProtKB-UniRule"/>
</dbReference>
<keyword evidence="13 18" id="KW-0238">DNA-binding</keyword>
<evidence type="ECO:0000256" key="19">
    <source>
        <dbReference type="SAM" id="MobiDB-lite"/>
    </source>
</evidence>
<keyword evidence="11 18" id="KW-0833">Ubl conjugation pathway</keyword>
<feature type="region of interest" description="Disordered" evidence="19">
    <location>
        <begin position="338"/>
        <end position="391"/>
    </location>
</feature>
<dbReference type="FunFam" id="3.30.40.10:FF:000172">
    <property type="entry name" value="E3 ubiquitin-protein ligase RAD18"/>
    <property type="match status" value="1"/>
</dbReference>
<evidence type="ECO:0000256" key="8">
    <source>
        <dbReference type="ARBA" id="ARBA00022723"/>
    </source>
</evidence>
<evidence type="ECO:0000256" key="9">
    <source>
        <dbReference type="ARBA" id="ARBA00022763"/>
    </source>
</evidence>
<feature type="compositionally biased region" description="Acidic residues" evidence="19">
    <location>
        <begin position="359"/>
        <end position="368"/>
    </location>
</feature>
<evidence type="ECO:0000256" key="6">
    <source>
        <dbReference type="ARBA" id="ARBA00015551"/>
    </source>
</evidence>
<evidence type="ECO:0000256" key="12">
    <source>
        <dbReference type="ARBA" id="ARBA00022833"/>
    </source>
</evidence>
<name>A0AA39GKA1_SARSR</name>
<keyword evidence="8 18" id="KW-0479">Metal-binding</keyword>
<dbReference type="PROSITE" id="PS50800">
    <property type="entry name" value="SAP"/>
    <property type="match status" value="1"/>
</dbReference>
<evidence type="ECO:0000313" key="23">
    <source>
        <dbReference type="EMBL" id="KAK0388761.1"/>
    </source>
</evidence>
<dbReference type="GO" id="GO:0006513">
    <property type="term" value="P:protein monoubiquitination"/>
    <property type="evidence" value="ECO:0007669"/>
    <property type="project" value="InterPro"/>
</dbReference>
<dbReference type="PROSITE" id="PS50089">
    <property type="entry name" value="ZF_RING_2"/>
    <property type="match status" value="1"/>
</dbReference>
<dbReference type="GO" id="GO:0006281">
    <property type="term" value="P:DNA repair"/>
    <property type="evidence" value="ECO:0007669"/>
    <property type="project" value="UniProtKB-KW"/>
</dbReference>
<dbReference type="PANTHER" id="PTHR14134">
    <property type="entry name" value="E3 UBIQUITIN-PROTEIN LIGASE RAD18"/>
    <property type="match status" value="1"/>
</dbReference>
<dbReference type="SMART" id="SM00734">
    <property type="entry name" value="ZnF_Rad18"/>
    <property type="match status" value="1"/>
</dbReference>
<comment type="similarity">
    <text evidence="4 18">Belongs to the RAD18 family.</text>
</comment>
<evidence type="ECO:0000256" key="10">
    <source>
        <dbReference type="ARBA" id="ARBA00022771"/>
    </source>
</evidence>
<reference evidence="23" key="1">
    <citation type="submission" date="2022-10" db="EMBL/GenBank/DDBJ databases">
        <title>Determination and structural analysis of whole genome sequence of Sarocladium strictum F4-1.</title>
        <authorList>
            <person name="Hu L."/>
            <person name="Jiang Y."/>
        </authorList>
    </citation>
    <scope>NUCLEOTIDE SEQUENCE</scope>
    <source>
        <strain evidence="23">F4-1</strain>
    </source>
</reference>
<evidence type="ECO:0000256" key="18">
    <source>
        <dbReference type="RuleBase" id="RU368093"/>
    </source>
</evidence>
<dbReference type="InterPro" id="IPR001841">
    <property type="entry name" value="Znf_RING"/>
</dbReference>
<feature type="compositionally biased region" description="Acidic residues" evidence="19">
    <location>
        <begin position="147"/>
        <end position="166"/>
    </location>
</feature>
<dbReference type="EC" id="2.3.2.27" evidence="5 18"/>
<proteinExistence type="inferred from homology"/>
<evidence type="ECO:0000259" key="20">
    <source>
        <dbReference type="PROSITE" id="PS50089"/>
    </source>
</evidence>
<evidence type="ECO:0000313" key="24">
    <source>
        <dbReference type="Proteomes" id="UP001175261"/>
    </source>
</evidence>
<dbReference type="EMBL" id="JAPDFR010000003">
    <property type="protein sequence ID" value="KAK0388761.1"/>
    <property type="molecule type" value="Genomic_DNA"/>
</dbReference>
<feature type="compositionally biased region" description="Basic and acidic residues" evidence="19">
    <location>
        <begin position="96"/>
        <end position="106"/>
    </location>
</feature>
<evidence type="ECO:0000256" key="2">
    <source>
        <dbReference type="ARBA" id="ARBA00004123"/>
    </source>
</evidence>
<gene>
    <name evidence="23" type="ORF">NLU13_5004</name>
</gene>
<feature type="domain" description="SAP" evidence="21">
    <location>
        <begin position="236"/>
        <end position="270"/>
    </location>
</feature>
<dbReference type="AlphaFoldDB" id="A0AA39GKA1"/>
<evidence type="ECO:0000256" key="11">
    <source>
        <dbReference type="ARBA" id="ARBA00022786"/>
    </source>
</evidence>
<evidence type="ECO:0000256" key="1">
    <source>
        <dbReference type="ARBA" id="ARBA00000900"/>
    </source>
</evidence>
<keyword evidence="24" id="KW-1185">Reference proteome</keyword>
<dbReference type="GO" id="GO:0005634">
    <property type="term" value="C:nucleus"/>
    <property type="evidence" value="ECO:0007669"/>
    <property type="project" value="UniProtKB-SubCell"/>
</dbReference>
<evidence type="ECO:0000256" key="13">
    <source>
        <dbReference type="ARBA" id="ARBA00023125"/>
    </source>
</evidence>
<dbReference type="SMART" id="SM00513">
    <property type="entry name" value="SAP"/>
    <property type="match status" value="1"/>
</dbReference>
<evidence type="ECO:0000256" key="14">
    <source>
        <dbReference type="ARBA" id="ARBA00023204"/>
    </source>
</evidence>
<dbReference type="PANTHER" id="PTHR14134:SF2">
    <property type="entry name" value="E3 UBIQUITIN-PROTEIN LIGASE RAD18"/>
    <property type="match status" value="1"/>
</dbReference>
<keyword evidence="15 18" id="KW-0539">Nucleus</keyword>
<dbReference type="GO" id="GO:0003697">
    <property type="term" value="F:single-stranded DNA binding"/>
    <property type="evidence" value="ECO:0007669"/>
    <property type="project" value="UniProtKB-UniRule"/>
</dbReference>
<feature type="region of interest" description="Disordered" evidence="19">
    <location>
        <begin position="198"/>
        <end position="226"/>
    </location>
</feature>
<keyword evidence="7 18" id="KW-0808">Transferase</keyword>
<evidence type="ECO:0000259" key="21">
    <source>
        <dbReference type="PROSITE" id="PS50800"/>
    </source>
</evidence>
<dbReference type="PROSITE" id="PS00518">
    <property type="entry name" value="ZF_RING_1"/>
    <property type="match status" value="1"/>
</dbReference>
<comment type="function">
    <text evidence="18">E3 RING-finger protein, member of the UBC2/RAD6 epistasis group. Associates to the E2 ubiquitin conjugating enzyme UBC2/RAD6 to form the UBC2-RAD18 ubiquitin ligase complex involved in postreplicative repair (PRR) of damaged DNA.</text>
</comment>
<evidence type="ECO:0000256" key="3">
    <source>
        <dbReference type="ARBA" id="ARBA00004906"/>
    </source>
</evidence>
<dbReference type="InterPro" id="IPR006642">
    <property type="entry name" value="Rad18_UBZ4"/>
</dbReference>
<dbReference type="PROSITE" id="PS51908">
    <property type="entry name" value="ZF_UBZ4"/>
    <property type="match status" value="1"/>
</dbReference>
<organism evidence="23 24">
    <name type="scientific">Sarocladium strictum</name>
    <name type="common">Black bundle disease fungus</name>
    <name type="synonym">Acremonium strictum</name>
    <dbReference type="NCBI Taxonomy" id="5046"/>
    <lineage>
        <taxon>Eukaryota</taxon>
        <taxon>Fungi</taxon>
        <taxon>Dikarya</taxon>
        <taxon>Ascomycota</taxon>
        <taxon>Pezizomycotina</taxon>
        <taxon>Sordariomycetes</taxon>
        <taxon>Hypocreomycetidae</taxon>
        <taxon>Hypocreales</taxon>
        <taxon>Sarocladiaceae</taxon>
        <taxon>Sarocladium</taxon>
    </lineage>
</organism>
<comment type="subcellular location">
    <subcellularLocation>
        <location evidence="2 18">Nucleus</location>
    </subcellularLocation>
</comment>
<evidence type="ECO:0000256" key="17">
    <source>
        <dbReference type="PROSITE-ProRule" id="PRU01256"/>
    </source>
</evidence>
<dbReference type="GO" id="GO:0006301">
    <property type="term" value="P:DNA damage tolerance"/>
    <property type="evidence" value="ECO:0007669"/>
    <property type="project" value="InterPro"/>
</dbReference>
<accession>A0AA39GKA1</accession>
<dbReference type="Pfam" id="PF13923">
    <property type="entry name" value="zf-C3HC4_2"/>
    <property type="match status" value="1"/>
</dbReference>
<evidence type="ECO:0000256" key="7">
    <source>
        <dbReference type="ARBA" id="ARBA00022679"/>
    </source>
</evidence>
<dbReference type="InterPro" id="IPR013083">
    <property type="entry name" value="Znf_RING/FYVE/PHD"/>
</dbReference>
<evidence type="ECO:0000259" key="22">
    <source>
        <dbReference type="PROSITE" id="PS51908"/>
    </source>
</evidence>
<keyword evidence="10 16" id="KW-0863">Zinc-finger</keyword>
<dbReference type="SUPFAM" id="SSF57850">
    <property type="entry name" value="RING/U-box"/>
    <property type="match status" value="1"/>
</dbReference>
<keyword evidence="14 17" id="KW-0234">DNA repair</keyword>
<dbReference type="GO" id="GO:0097505">
    <property type="term" value="C:Rad6-Rad18 complex"/>
    <property type="evidence" value="ECO:0007669"/>
    <property type="project" value="TreeGrafter"/>
</dbReference>